<evidence type="ECO:0000259" key="2">
    <source>
        <dbReference type="SMART" id="SM00849"/>
    </source>
</evidence>
<gene>
    <name evidence="3" type="ORF">WAE96_05055</name>
</gene>
<dbReference type="PANTHER" id="PTHR43084">
    <property type="entry name" value="PERSULFIDE DIOXYGENASE ETHE1"/>
    <property type="match status" value="1"/>
</dbReference>
<proteinExistence type="predicted"/>
<dbReference type="PANTHER" id="PTHR43084:SF1">
    <property type="entry name" value="PERSULFIDE DIOXYGENASE ETHE1, MITOCHONDRIAL"/>
    <property type="match status" value="1"/>
</dbReference>
<dbReference type="Pfam" id="PF00753">
    <property type="entry name" value="Lactamase_B"/>
    <property type="match status" value="1"/>
</dbReference>
<keyword evidence="4" id="KW-1185">Reference proteome</keyword>
<keyword evidence="1" id="KW-0479">Metal-binding</keyword>
<organism evidence="3 4">
    <name type="scientific">Pseudoalteromonas spongiae</name>
    <dbReference type="NCBI Taxonomy" id="298657"/>
    <lineage>
        <taxon>Bacteria</taxon>
        <taxon>Pseudomonadati</taxon>
        <taxon>Pseudomonadota</taxon>
        <taxon>Gammaproteobacteria</taxon>
        <taxon>Alteromonadales</taxon>
        <taxon>Pseudoalteromonadaceae</taxon>
        <taxon>Pseudoalteromonas</taxon>
    </lineage>
</organism>
<dbReference type="InterPro" id="IPR044528">
    <property type="entry name" value="POD-like_MBL-fold"/>
</dbReference>
<evidence type="ECO:0000256" key="1">
    <source>
        <dbReference type="ARBA" id="ARBA00022723"/>
    </source>
</evidence>
<dbReference type="SMART" id="SM00849">
    <property type="entry name" value="Lactamase_B"/>
    <property type="match status" value="1"/>
</dbReference>
<dbReference type="EMBL" id="JBAWKS010000001">
    <property type="protein sequence ID" value="MEI4549084.1"/>
    <property type="molecule type" value="Genomic_DNA"/>
</dbReference>
<comment type="caution">
    <text evidence="3">The sequence shown here is derived from an EMBL/GenBank/DDBJ whole genome shotgun (WGS) entry which is preliminary data.</text>
</comment>
<dbReference type="CDD" id="cd07724">
    <property type="entry name" value="POD-like_MBL-fold"/>
    <property type="match status" value="1"/>
</dbReference>
<dbReference type="SUPFAM" id="SSF56281">
    <property type="entry name" value="Metallo-hydrolase/oxidoreductase"/>
    <property type="match status" value="1"/>
</dbReference>
<accession>A0ABU8EQ54</accession>
<protein>
    <submittedName>
        <fullName evidence="3">MBL fold metallo-hydrolase</fullName>
    </submittedName>
</protein>
<dbReference type="Gene3D" id="3.60.15.10">
    <property type="entry name" value="Ribonuclease Z/Hydroxyacylglutathione hydrolase-like"/>
    <property type="match status" value="1"/>
</dbReference>
<feature type="domain" description="Metallo-beta-lactamase" evidence="2">
    <location>
        <begin position="14"/>
        <end position="202"/>
    </location>
</feature>
<reference evidence="3 4" key="1">
    <citation type="submission" date="2023-12" db="EMBL/GenBank/DDBJ databases">
        <title>Friends and Foes: Symbiotic and Algicidal bacterial influence on Karenia brevis blooms.</title>
        <authorList>
            <person name="Fei C."/>
            <person name="Mohamed A.R."/>
            <person name="Booker A."/>
            <person name="Arshad M."/>
            <person name="Klass S."/>
            <person name="Ahn S."/>
            <person name="Gilbert P.M."/>
            <person name="Heil C.A."/>
            <person name="Martinez J.M."/>
            <person name="Amin S.A."/>
        </authorList>
    </citation>
    <scope>NUCLEOTIDE SEQUENCE [LARGE SCALE GENOMIC DNA]</scope>
    <source>
        <strain evidence="3 4">CE15</strain>
    </source>
</reference>
<dbReference type="InterPro" id="IPR036866">
    <property type="entry name" value="RibonucZ/Hydroxyglut_hydro"/>
</dbReference>
<evidence type="ECO:0000313" key="4">
    <source>
        <dbReference type="Proteomes" id="UP001382455"/>
    </source>
</evidence>
<sequence length="284" mass="31753">MNVTIESFFHKQSSTISYVVFDNRSLKAMVIDAAVDFDIASGNVSYQFADSIIHYIDSHHLDVDWILETHAHADHVSAAQYLKQKLGAKVATGKHITQVQQHFNKVFNFDIPTDGSQFCHLFDDGEVFYLGEEAVTVMFTPGHTPDSVTYIVDGSAFVGDTLFMPDSGTARCDFPGGDASQLYHSIQRIFELGNDTHLYMCHDYQPNGREVSVVTSVEAQKQYNVHLKHGITQHDYVKTRESRDADLAVPKLIHPSIQVNINAGHFPEAEANGTTYLKIPLTFN</sequence>
<dbReference type="RefSeq" id="WP_336434766.1">
    <property type="nucleotide sequence ID" value="NZ_JBAWKS010000001.1"/>
</dbReference>
<dbReference type="InterPro" id="IPR001279">
    <property type="entry name" value="Metallo-B-lactamas"/>
</dbReference>
<dbReference type="InterPro" id="IPR051682">
    <property type="entry name" value="Mito_Persulfide_Diox"/>
</dbReference>
<name>A0ABU8EQ54_9GAMM</name>
<evidence type="ECO:0000313" key="3">
    <source>
        <dbReference type="EMBL" id="MEI4549084.1"/>
    </source>
</evidence>
<dbReference type="Proteomes" id="UP001382455">
    <property type="component" value="Unassembled WGS sequence"/>
</dbReference>